<dbReference type="Proteomes" id="UP000439550">
    <property type="component" value="Unassembled WGS sequence"/>
</dbReference>
<dbReference type="GO" id="GO:0016747">
    <property type="term" value="F:acyltransferase activity, transferring groups other than amino-acyl groups"/>
    <property type="evidence" value="ECO:0007669"/>
    <property type="project" value="InterPro"/>
</dbReference>
<dbReference type="PROSITE" id="PS51186">
    <property type="entry name" value="GNAT"/>
    <property type="match status" value="1"/>
</dbReference>
<evidence type="ECO:0000259" key="1">
    <source>
        <dbReference type="PROSITE" id="PS51186"/>
    </source>
</evidence>
<dbReference type="AlphaFoldDB" id="A0A7X2D196"/>
<gene>
    <name evidence="2" type="ORF">GHI93_02705</name>
</gene>
<dbReference type="SUPFAM" id="SSF55729">
    <property type="entry name" value="Acyl-CoA N-acyltransferases (Nat)"/>
    <property type="match status" value="1"/>
</dbReference>
<dbReference type="OrthoDB" id="66776at2"/>
<sequence>MKCELYTPAFDKAVKNYQLADTTHTGNPKQVLARCQTDAARFPVMILDKDRMLGFFCLHWLKSQEMYGFQGRNTVLLRGFSIDDRYQGKGIAASALTGLFDFIARTINPEITRGVLAVNAENIHAQKAYQKAGFQTLPRTFDGKIGKLVLMEKNKPKAL</sequence>
<keyword evidence="2" id="KW-0808">Transferase</keyword>
<protein>
    <submittedName>
        <fullName evidence="2">GNAT family N-acetyltransferase</fullName>
    </submittedName>
</protein>
<feature type="domain" description="N-acetyltransferase" evidence="1">
    <location>
        <begin position="1"/>
        <end position="156"/>
    </location>
</feature>
<dbReference type="InterPro" id="IPR000182">
    <property type="entry name" value="GNAT_dom"/>
</dbReference>
<proteinExistence type="predicted"/>
<comment type="caution">
    <text evidence="2">The sequence shown here is derived from an EMBL/GenBank/DDBJ whole genome shotgun (WGS) entry which is preliminary data.</text>
</comment>
<organism evidence="2 3">
    <name type="scientific">Lactococcus hircilactis</name>
    <dbReference type="NCBI Taxonomy" id="1494462"/>
    <lineage>
        <taxon>Bacteria</taxon>
        <taxon>Bacillati</taxon>
        <taxon>Bacillota</taxon>
        <taxon>Bacilli</taxon>
        <taxon>Lactobacillales</taxon>
        <taxon>Streptococcaceae</taxon>
        <taxon>Lactococcus</taxon>
    </lineage>
</organism>
<reference evidence="2 3" key="1">
    <citation type="submission" date="2019-10" db="EMBL/GenBank/DDBJ databases">
        <authorList>
            <person name="Dong K."/>
        </authorList>
    </citation>
    <scope>NUCLEOTIDE SEQUENCE [LARGE SCALE GENOMIC DNA]</scope>
    <source>
        <strain evidence="2 3">DSM 28960</strain>
    </source>
</reference>
<dbReference type="RefSeq" id="WP_153495364.1">
    <property type="nucleotide sequence ID" value="NZ_CAXYUY010000001.1"/>
</dbReference>
<name>A0A7X2D196_9LACT</name>
<dbReference type="InterPro" id="IPR016181">
    <property type="entry name" value="Acyl_CoA_acyltransferase"/>
</dbReference>
<dbReference type="Gene3D" id="3.40.630.30">
    <property type="match status" value="1"/>
</dbReference>
<keyword evidence="3" id="KW-1185">Reference proteome</keyword>
<dbReference type="EMBL" id="WITJ01000003">
    <property type="protein sequence ID" value="MQW38860.1"/>
    <property type="molecule type" value="Genomic_DNA"/>
</dbReference>
<accession>A0A7X2D196</accession>
<evidence type="ECO:0000313" key="3">
    <source>
        <dbReference type="Proteomes" id="UP000439550"/>
    </source>
</evidence>
<dbReference type="Pfam" id="PF00583">
    <property type="entry name" value="Acetyltransf_1"/>
    <property type="match status" value="1"/>
</dbReference>
<evidence type="ECO:0000313" key="2">
    <source>
        <dbReference type="EMBL" id="MQW38860.1"/>
    </source>
</evidence>